<dbReference type="InterPro" id="IPR003033">
    <property type="entry name" value="SCP2_sterol-bd_dom"/>
</dbReference>
<accession>A0ABZ1YWI7</accession>
<evidence type="ECO:0000259" key="1">
    <source>
        <dbReference type="Pfam" id="PF02036"/>
    </source>
</evidence>
<dbReference type="Gene3D" id="3.30.1050.10">
    <property type="entry name" value="SCP2 sterol-binding domain"/>
    <property type="match status" value="1"/>
</dbReference>
<dbReference type="RefSeq" id="WP_327100624.1">
    <property type="nucleotide sequence ID" value="NZ_CP109149.1"/>
</dbReference>
<sequence length="164" mass="17477">MTDISQDDTSGVDPQLAADLLSNDRGRVKRAIESISAQRLADHLETDTGTAGLVAAFDLMPTFYRGGMPERAVIRWAVTRRSHGKLERDVELTPAICTIGEKGAFSAQPAATLTAPASAFVALACGATRGVELMSRGDLRVAGNVQLAMKMERLFDLEPNATSS</sequence>
<dbReference type="Proteomes" id="UP001432062">
    <property type="component" value="Chromosome"/>
</dbReference>
<reference evidence="2" key="1">
    <citation type="submission" date="2022-10" db="EMBL/GenBank/DDBJ databases">
        <title>The complete genomes of actinobacterial strains from the NBC collection.</title>
        <authorList>
            <person name="Joergensen T.S."/>
            <person name="Alvarez Arevalo M."/>
            <person name="Sterndorff E.B."/>
            <person name="Faurdal D."/>
            <person name="Vuksanovic O."/>
            <person name="Mourched A.-S."/>
            <person name="Charusanti P."/>
            <person name="Shaw S."/>
            <person name="Blin K."/>
            <person name="Weber T."/>
        </authorList>
    </citation>
    <scope>NUCLEOTIDE SEQUENCE</scope>
    <source>
        <strain evidence="2">NBC_01482</strain>
    </source>
</reference>
<gene>
    <name evidence="2" type="ORF">OG563_04770</name>
</gene>
<dbReference type="SUPFAM" id="SSF55718">
    <property type="entry name" value="SCP-like"/>
    <property type="match status" value="1"/>
</dbReference>
<evidence type="ECO:0000313" key="2">
    <source>
        <dbReference type="EMBL" id="WUV47558.1"/>
    </source>
</evidence>
<proteinExistence type="predicted"/>
<protein>
    <submittedName>
        <fullName evidence="2">SCP2 sterol-binding domain-containing protein</fullName>
    </submittedName>
</protein>
<dbReference type="InterPro" id="IPR036527">
    <property type="entry name" value="SCP2_sterol-bd_dom_sf"/>
</dbReference>
<feature type="domain" description="SCP2" evidence="1">
    <location>
        <begin position="103"/>
        <end position="156"/>
    </location>
</feature>
<organism evidence="2 3">
    <name type="scientific">Nocardia vinacea</name>
    <dbReference type="NCBI Taxonomy" id="96468"/>
    <lineage>
        <taxon>Bacteria</taxon>
        <taxon>Bacillati</taxon>
        <taxon>Actinomycetota</taxon>
        <taxon>Actinomycetes</taxon>
        <taxon>Mycobacteriales</taxon>
        <taxon>Nocardiaceae</taxon>
        <taxon>Nocardia</taxon>
    </lineage>
</organism>
<dbReference type="Pfam" id="PF02036">
    <property type="entry name" value="SCP2"/>
    <property type="match status" value="1"/>
</dbReference>
<evidence type="ECO:0000313" key="3">
    <source>
        <dbReference type="Proteomes" id="UP001432062"/>
    </source>
</evidence>
<keyword evidence="3" id="KW-1185">Reference proteome</keyword>
<dbReference type="EMBL" id="CP109441">
    <property type="protein sequence ID" value="WUV47558.1"/>
    <property type="molecule type" value="Genomic_DNA"/>
</dbReference>
<name>A0ABZ1YWI7_9NOCA</name>